<evidence type="ECO:0000256" key="5">
    <source>
        <dbReference type="SAM" id="Phobius"/>
    </source>
</evidence>
<feature type="transmembrane region" description="Helical" evidence="5">
    <location>
        <begin position="135"/>
        <end position="164"/>
    </location>
</feature>
<dbReference type="GO" id="GO:0012505">
    <property type="term" value="C:endomembrane system"/>
    <property type="evidence" value="ECO:0007669"/>
    <property type="project" value="UniProtKB-SubCell"/>
</dbReference>
<accession>A0A0R0ANH7</accession>
<proteinExistence type="predicted"/>
<evidence type="ECO:0000256" key="1">
    <source>
        <dbReference type="ARBA" id="ARBA00004127"/>
    </source>
</evidence>
<sequence length="199" mass="21731">MIAITAHAAPVQPQLLFLALNLAWAANEIWLGLRRRAADGGGRDAGTLGLLWRLLMLGIAAAVAVTISGHGHLPAEWQAPMRWAGCALIGGGLALRMWSIHVLARFFTVDVSVQQGHELVRHGPYRWVRHPSYTGALLCFLGLGVGLANVFALPLLCVPVYWAFRRRIQVEEAALREAFPQAYPAYAAQTGRLLPTRLV</sequence>
<dbReference type="Proteomes" id="UP000051802">
    <property type="component" value="Unassembled WGS sequence"/>
</dbReference>
<comment type="subcellular location">
    <subcellularLocation>
        <location evidence="1">Endomembrane system</location>
        <topology evidence="1">Multi-pass membrane protein</topology>
    </subcellularLocation>
</comment>
<evidence type="ECO:0000256" key="2">
    <source>
        <dbReference type="ARBA" id="ARBA00022692"/>
    </source>
</evidence>
<keyword evidence="2 5" id="KW-0812">Transmembrane</keyword>
<evidence type="ECO:0000313" key="7">
    <source>
        <dbReference type="Proteomes" id="UP000051802"/>
    </source>
</evidence>
<gene>
    <name evidence="6" type="ORF">ARC20_03930</name>
</gene>
<keyword evidence="4 5" id="KW-0472">Membrane</keyword>
<name>A0A0R0ANH7_9GAMM</name>
<keyword evidence="7" id="KW-1185">Reference proteome</keyword>
<keyword evidence="6" id="KW-0808">Transferase</keyword>
<dbReference type="InterPro" id="IPR052527">
    <property type="entry name" value="Metal_cation-efflux_comp"/>
</dbReference>
<dbReference type="Gene3D" id="1.20.120.1630">
    <property type="match status" value="1"/>
</dbReference>
<organism evidence="6 7">
    <name type="scientific">Stenotrophomonas panacihumi</name>
    <dbReference type="NCBI Taxonomy" id="676599"/>
    <lineage>
        <taxon>Bacteria</taxon>
        <taxon>Pseudomonadati</taxon>
        <taxon>Pseudomonadota</taxon>
        <taxon>Gammaproteobacteria</taxon>
        <taxon>Lysobacterales</taxon>
        <taxon>Lysobacteraceae</taxon>
        <taxon>Stenotrophomonas</taxon>
    </lineage>
</organism>
<feature type="transmembrane region" description="Helical" evidence="5">
    <location>
        <begin position="49"/>
        <end position="71"/>
    </location>
</feature>
<evidence type="ECO:0000313" key="6">
    <source>
        <dbReference type="EMBL" id="KRG46832.1"/>
    </source>
</evidence>
<protein>
    <submittedName>
        <fullName evidence="6">Protein-S-isoprenylcysteine methyltransferase</fullName>
    </submittedName>
</protein>
<dbReference type="AlphaFoldDB" id="A0A0R0ANH7"/>
<keyword evidence="3 5" id="KW-1133">Transmembrane helix</keyword>
<dbReference type="EMBL" id="LLXU01000050">
    <property type="protein sequence ID" value="KRG46832.1"/>
    <property type="molecule type" value="Genomic_DNA"/>
</dbReference>
<reference evidence="6 7" key="1">
    <citation type="submission" date="2015-10" db="EMBL/GenBank/DDBJ databases">
        <title>Genome sequencing and analysis of members of genus Stenotrophomonas.</title>
        <authorList>
            <person name="Patil P.P."/>
            <person name="Midha S."/>
            <person name="Patil P.B."/>
        </authorList>
    </citation>
    <scope>NUCLEOTIDE SEQUENCE [LARGE SCALE GENOMIC DNA]</scope>
    <source>
        <strain evidence="6 7">JCM 16536</strain>
    </source>
</reference>
<dbReference type="PANTHER" id="PTHR43847:SF1">
    <property type="entry name" value="BLL3993 PROTEIN"/>
    <property type="match status" value="1"/>
</dbReference>
<dbReference type="OrthoDB" id="5293276at2"/>
<dbReference type="STRING" id="676599.ARC20_03930"/>
<dbReference type="PANTHER" id="PTHR43847">
    <property type="entry name" value="BLL3993 PROTEIN"/>
    <property type="match status" value="1"/>
</dbReference>
<dbReference type="GO" id="GO:0032259">
    <property type="term" value="P:methylation"/>
    <property type="evidence" value="ECO:0007669"/>
    <property type="project" value="UniProtKB-KW"/>
</dbReference>
<evidence type="ECO:0000256" key="4">
    <source>
        <dbReference type="ARBA" id="ARBA00023136"/>
    </source>
</evidence>
<dbReference type="Pfam" id="PF04191">
    <property type="entry name" value="PEMT"/>
    <property type="match status" value="1"/>
</dbReference>
<evidence type="ECO:0000256" key="3">
    <source>
        <dbReference type="ARBA" id="ARBA00022989"/>
    </source>
</evidence>
<keyword evidence="6" id="KW-0489">Methyltransferase</keyword>
<dbReference type="InterPro" id="IPR007318">
    <property type="entry name" value="Phopholipid_MeTrfase"/>
</dbReference>
<comment type="caution">
    <text evidence="6">The sequence shown here is derived from an EMBL/GenBank/DDBJ whole genome shotgun (WGS) entry which is preliminary data.</text>
</comment>
<dbReference type="GO" id="GO:0008168">
    <property type="term" value="F:methyltransferase activity"/>
    <property type="evidence" value="ECO:0007669"/>
    <property type="project" value="UniProtKB-KW"/>
</dbReference>